<evidence type="ECO:0000256" key="8">
    <source>
        <dbReference type="ARBA" id="ARBA00023159"/>
    </source>
</evidence>
<dbReference type="AlphaFoldDB" id="E2C2Q6"/>
<sequence>MENHFNWLPGIEMPPIQDVRQNVADNRRQAIESCEQTHIKRPMNAFMVWSREQRKKVSQEYPKMHNSEISKRLGSEWKKLGEDVKQPFIEEAKRLRTAHQEAHPGYKYRPRRKHKSSRFDKHTTINTFPPPNFPLPAYFATSPHPVSHHHPHSFDYPHLSPYLGSTFDYHFNKSIVTGNNIAPGPPNYAIAAPAAADLVNNNTNIVTNNFYSNLYPPASVIAPSEILPGAVLRPPDTVTNPSESQIHVLSKDIIDIPYFV</sequence>
<proteinExistence type="inferred from homology"/>
<dbReference type="Proteomes" id="UP000008237">
    <property type="component" value="Unassembled WGS sequence"/>
</dbReference>
<dbReference type="KEGG" id="hst:105189279"/>
<evidence type="ECO:0000256" key="14">
    <source>
        <dbReference type="SAM" id="MobiDB-lite"/>
    </source>
</evidence>
<dbReference type="CDD" id="cd22028">
    <property type="entry name" value="HMG-box_SoxA_SoxB_SoxG"/>
    <property type="match status" value="1"/>
</dbReference>
<evidence type="ECO:0000256" key="1">
    <source>
        <dbReference type="ARBA" id="ARBA00004324"/>
    </source>
</evidence>
<evidence type="ECO:0000256" key="10">
    <source>
        <dbReference type="ARBA" id="ARBA00023242"/>
    </source>
</evidence>
<name>E2C2Q6_HARSA</name>
<evidence type="ECO:0000256" key="13">
    <source>
        <dbReference type="PROSITE-ProRule" id="PRU00267"/>
    </source>
</evidence>
<evidence type="ECO:0000313" key="16">
    <source>
        <dbReference type="EMBL" id="EFN77741.1"/>
    </source>
</evidence>
<organism evidence="17">
    <name type="scientific">Harpegnathos saltator</name>
    <name type="common">Jerdon's jumping ant</name>
    <dbReference type="NCBI Taxonomy" id="610380"/>
    <lineage>
        <taxon>Eukaryota</taxon>
        <taxon>Metazoa</taxon>
        <taxon>Ecdysozoa</taxon>
        <taxon>Arthropoda</taxon>
        <taxon>Hexapoda</taxon>
        <taxon>Insecta</taxon>
        <taxon>Pterygota</taxon>
        <taxon>Neoptera</taxon>
        <taxon>Endopterygota</taxon>
        <taxon>Hymenoptera</taxon>
        <taxon>Apocrita</taxon>
        <taxon>Aculeata</taxon>
        <taxon>Formicoidea</taxon>
        <taxon>Formicidae</taxon>
        <taxon>Ponerinae</taxon>
        <taxon>Ponerini</taxon>
        <taxon>Harpegnathos</taxon>
    </lineage>
</organism>
<evidence type="ECO:0000313" key="17">
    <source>
        <dbReference type="Proteomes" id="UP000008237"/>
    </source>
</evidence>
<feature type="domain" description="HMG box" evidence="15">
    <location>
        <begin position="39"/>
        <end position="107"/>
    </location>
</feature>
<dbReference type="OrthoDB" id="6247875at2759"/>
<dbReference type="GO" id="GO:0016607">
    <property type="term" value="C:nuclear speck"/>
    <property type="evidence" value="ECO:0007669"/>
    <property type="project" value="UniProtKB-SubCell"/>
</dbReference>
<dbReference type="InterPro" id="IPR036910">
    <property type="entry name" value="HMG_box_dom_sf"/>
</dbReference>
<dbReference type="SUPFAM" id="SSF47095">
    <property type="entry name" value="HMG-box"/>
    <property type="match status" value="1"/>
</dbReference>
<feature type="compositionally biased region" description="Basic residues" evidence="14">
    <location>
        <begin position="106"/>
        <end position="116"/>
    </location>
</feature>
<dbReference type="PANTHER" id="PTHR10270">
    <property type="entry name" value="SOX TRANSCRIPTION FACTOR"/>
    <property type="match status" value="1"/>
</dbReference>
<feature type="DNA-binding region" description="HMG box" evidence="13">
    <location>
        <begin position="39"/>
        <end position="107"/>
    </location>
</feature>
<evidence type="ECO:0000256" key="5">
    <source>
        <dbReference type="ARBA" id="ARBA00022860"/>
    </source>
</evidence>
<evidence type="ECO:0000259" key="15">
    <source>
        <dbReference type="PROSITE" id="PS50118"/>
    </source>
</evidence>
<accession>E2C2Q6</accession>
<keyword evidence="7 13" id="KW-0238">DNA-binding</keyword>
<evidence type="ECO:0000256" key="6">
    <source>
        <dbReference type="ARBA" id="ARBA00022928"/>
    </source>
</evidence>
<keyword evidence="8" id="KW-0010">Activator</keyword>
<keyword evidence="6" id="KW-0726">Sexual differentiation</keyword>
<keyword evidence="4" id="KW-0221">Differentiation</keyword>
<dbReference type="SMART" id="SM00398">
    <property type="entry name" value="HMG"/>
    <property type="match status" value="1"/>
</dbReference>
<evidence type="ECO:0000256" key="12">
    <source>
        <dbReference type="ARBA" id="ARBA00045821"/>
    </source>
</evidence>
<evidence type="ECO:0000256" key="3">
    <source>
        <dbReference type="ARBA" id="ARBA00019052"/>
    </source>
</evidence>
<dbReference type="GO" id="GO:0005516">
    <property type="term" value="F:calmodulin binding"/>
    <property type="evidence" value="ECO:0007669"/>
    <property type="project" value="UniProtKB-KW"/>
</dbReference>
<keyword evidence="9" id="KW-0804">Transcription</keyword>
<dbReference type="PANTHER" id="PTHR10270:SF161">
    <property type="entry name" value="SEX-DETERMINING REGION Y PROTEIN"/>
    <property type="match status" value="1"/>
</dbReference>
<evidence type="ECO:0000256" key="4">
    <source>
        <dbReference type="ARBA" id="ARBA00022782"/>
    </source>
</evidence>
<evidence type="ECO:0000256" key="11">
    <source>
        <dbReference type="ARBA" id="ARBA00032498"/>
    </source>
</evidence>
<dbReference type="FunFam" id="1.10.30.10:FF:000002">
    <property type="entry name" value="transcription factor Sox-2"/>
    <property type="match status" value="1"/>
</dbReference>
<evidence type="ECO:0000256" key="2">
    <source>
        <dbReference type="ARBA" id="ARBA00005998"/>
    </source>
</evidence>
<dbReference type="PROSITE" id="PS50118">
    <property type="entry name" value="HMG_BOX_2"/>
    <property type="match status" value="1"/>
</dbReference>
<dbReference type="InterPro" id="IPR050140">
    <property type="entry name" value="SRY-related_HMG-box_TF-like"/>
</dbReference>
<dbReference type="GO" id="GO:0001228">
    <property type="term" value="F:DNA-binding transcription activator activity, RNA polymerase II-specific"/>
    <property type="evidence" value="ECO:0007669"/>
    <property type="project" value="TreeGrafter"/>
</dbReference>
<dbReference type="InParanoid" id="E2C2Q6"/>
<dbReference type="GO" id="GO:0000978">
    <property type="term" value="F:RNA polymerase II cis-regulatory region sequence-specific DNA binding"/>
    <property type="evidence" value="ECO:0007669"/>
    <property type="project" value="TreeGrafter"/>
</dbReference>
<gene>
    <name evidence="16" type="ORF">EAI_14970</name>
</gene>
<dbReference type="STRING" id="610380.E2C2Q6"/>
<comment type="similarity">
    <text evidence="2">Belongs to the SRY family.</text>
</comment>
<dbReference type="Pfam" id="PF00505">
    <property type="entry name" value="HMG_box"/>
    <property type="match status" value="1"/>
</dbReference>
<dbReference type="InterPro" id="IPR009071">
    <property type="entry name" value="HMG_box_dom"/>
</dbReference>
<reference evidence="16 17" key="1">
    <citation type="journal article" date="2010" name="Science">
        <title>Genomic comparison of the ants Camponotus floridanus and Harpegnathos saltator.</title>
        <authorList>
            <person name="Bonasio R."/>
            <person name="Zhang G."/>
            <person name="Ye C."/>
            <person name="Mutti N.S."/>
            <person name="Fang X."/>
            <person name="Qin N."/>
            <person name="Donahue G."/>
            <person name="Yang P."/>
            <person name="Li Q."/>
            <person name="Li C."/>
            <person name="Zhang P."/>
            <person name="Huang Z."/>
            <person name="Berger S.L."/>
            <person name="Reinberg D."/>
            <person name="Wang J."/>
            <person name="Liebig J."/>
        </authorList>
    </citation>
    <scope>NUCLEOTIDE SEQUENCE [LARGE SCALE GENOMIC DNA]</scope>
    <source>
        <strain evidence="16 17">R22 G/1</strain>
    </source>
</reference>
<dbReference type="EMBL" id="GL452203">
    <property type="protein sequence ID" value="EFN77741.1"/>
    <property type="molecule type" value="Genomic_DNA"/>
</dbReference>
<dbReference type="PhylomeDB" id="E2C2Q6"/>
<evidence type="ECO:0000256" key="9">
    <source>
        <dbReference type="ARBA" id="ARBA00023163"/>
    </source>
</evidence>
<dbReference type="GO" id="GO:0007548">
    <property type="term" value="P:sex differentiation"/>
    <property type="evidence" value="ECO:0007669"/>
    <property type="project" value="UniProtKB-KW"/>
</dbReference>
<comment type="subcellular location">
    <subcellularLocation>
        <location evidence="1">Nucleus speckle</location>
    </subcellularLocation>
</comment>
<keyword evidence="17" id="KW-1185">Reference proteome</keyword>
<keyword evidence="10 13" id="KW-0539">Nucleus</keyword>
<evidence type="ECO:0000256" key="7">
    <source>
        <dbReference type="ARBA" id="ARBA00023125"/>
    </source>
</evidence>
<comment type="function">
    <text evidence="12">Transcriptional regulator that controls a genetic switch in male development. It is necessary and sufficient for initiating male sex determination by directing the development of supporting cell precursors (pre-Sertoli cells) as Sertoli rather than granulosa cells. Involved in different aspects of gene regulation including promoter activation or repression. Binds to the DNA consensus sequence 5'-[AT]AACAA[AT]-3'. SRY HMG box recognizes DNA by partial intercalation in the minor groove and promotes DNA bending. Also involved in pre-mRNA splicing. In male adult brain involved in the maintenance of motor functions of dopaminergic neurons.</text>
</comment>
<keyword evidence="5" id="KW-0112">Calmodulin-binding</keyword>
<protein>
    <recommendedName>
        <fullName evidence="3">Sex-determining region Y protein</fullName>
    </recommendedName>
    <alternativeName>
        <fullName evidence="11">Testis-determining factor</fullName>
    </alternativeName>
</protein>
<dbReference type="GO" id="GO:0030154">
    <property type="term" value="P:cell differentiation"/>
    <property type="evidence" value="ECO:0007669"/>
    <property type="project" value="UniProtKB-KW"/>
</dbReference>
<dbReference type="Gene3D" id="1.10.30.10">
    <property type="entry name" value="High mobility group box domain"/>
    <property type="match status" value="1"/>
</dbReference>
<feature type="region of interest" description="Disordered" evidence="14">
    <location>
        <begin position="97"/>
        <end position="118"/>
    </location>
</feature>